<evidence type="ECO:0000313" key="2">
    <source>
        <dbReference type="EMBL" id="MBM2614789.1"/>
    </source>
</evidence>
<dbReference type="Gene3D" id="3.40.109.10">
    <property type="entry name" value="NADH Oxidase"/>
    <property type="match status" value="1"/>
</dbReference>
<dbReference type="SUPFAM" id="SSF55469">
    <property type="entry name" value="FMN-dependent nitroreductase-like"/>
    <property type="match status" value="1"/>
</dbReference>
<dbReference type="CDD" id="cd02142">
    <property type="entry name" value="McbC_SagB-like_oxidoreductase"/>
    <property type="match status" value="1"/>
</dbReference>
<evidence type="ECO:0000313" key="3">
    <source>
        <dbReference type="Proteomes" id="UP000632138"/>
    </source>
</evidence>
<reference evidence="2 3" key="1">
    <citation type="submission" date="2021-01" db="EMBL/GenBank/DDBJ databases">
        <title>Actinoplanes sp. nov. LDG1-06 isolated from lichen.</title>
        <authorList>
            <person name="Saeng-In P."/>
            <person name="Phongsopitanun W."/>
            <person name="Kanchanasin P."/>
            <person name="Yuki M."/>
            <person name="Kudo T."/>
            <person name="Ohkuma M."/>
            <person name="Tanasupawat S."/>
        </authorList>
    </citation>
    <scope>NUCLEOTIDE SEQUENCE [LARGE SCALE GENOMIC DNA]</scope>
    <source>
        <strain evidence="2 3">LDG1-06</strain>
    </source>
</reference>
<proteinExistence type="predicted"/>
<accession>A0ABS2A4L3</accession>
<dbReference type="InterPro" id="IPR052544">
    <property type="entry name" value="Bacteriocin_Proc_Enz"/>
</dbReference>
<dbReference type="InterPro" id="IPR029479">
    <property type="entry name" value="Nitroreductase"/>
</dbReference>
<dbReference type="Pfam" id="PF00881">
    <property type="entry name" value="Nitroreductase"/>
    <property type="match status" value="1"/>
</dbReference>
<dbReference type="PANTHER" id="PTHR43745:SF2">
    <property type="entry name" value="NITROREDUCTASE MJ1384-RELATED"/>
    <property type="match status" value="1"/>
</dbReference>
<dbReference type="EMBL" id="JAENHP010000001">
    <property type="protein sequence ID" value="MBM2614789.1"/>
    <property type="molecule type" value="Genomic_DNA"/>
</dbReference>
<gene>
    <name evidence="2" type="ORF">JIG36_04365</name>
</gene>
<comment type="caution">
    <text evidence="2">The sequence shown here is derived from an EMBL/GenBank/DDBJ whole genome shotgun (WGS) entry which is preliminary data.</text>
</comment>
<dbReference type="InterPro" id="IPR000415">
    <property type="entry name" value="Nitroreductase-like"/>
</dbReference>
<dbReference type="Proteomes" id="UP000632138">
    <property type="component" value="Unassembled WGS sequence"/>
</dbReference>
<name>A0ABS2A4L3_9ACTN</name>
<organism evidence="2 3">
    <name type="scientific">Paractinoplanes ovalisporus</name>
    <dbReference type="NCBI Taxonomy" id="2810368"/>
    <lineage>
        <taxon>Bacteria</taxon>
        <taxon>Bacillati</taxon>
        <taxon>Actinomycetota</taxon>
        <taxon>Actinomycetes</taxon>
        <taxon>Micromonosporales</taxon>
        <taxon>Micromonosporaceae</taxon>
        <taxon>Paractinoplanes</taxon>
    </lineage>
</organism>
<dbReference type="PANTHER" id="PTHR43745">
    <property type="entry name" value="NITROREDUCTASE MJ1384-RELATED"/>
    <property type="match status" value="1"/>
</dbReference>
<feature type="domain" description="Nitroreductase" evidence="1">
    <location>
        <begin position="195"/>
        <end position="365"/>
    </location>
</feature>
<evidence type="ECO:0000259" key="1">
    <source>
        <dbReference type="Pfam" id="PF00881"/>
    </source>
</evidence>
<dbReference type="RefSeq" id="WP_203374652.1">
    <property type="nucleotide sequence ID" value="NZ_JAENHP010000001.1"/>
</dbReference>
<sequence>MKVRLNSAVSLLPPSDPGRRWTAENLLERHRYQVSDAAAAALVAAVRPQDSAELAERLARPGRPVTFWTRIVDSLLRTGLIVDPAAEEADPHAAWLTSVRAAWARYGWREAAEYHAVTFDYPCLDYTDLKAANAADQGRMRGYQSREADDDRCKLDHADRPGLPLPETSPELVTGTAAQVWGERPAGVPLTPDAFRTVLSLGFGVVGARVPRTDSAPLLLRTSPSGGGRNPSEGYVLVRDVPEVEPGWYHVTLRPFSLRRLPAEPPDEDALRRMFPHSVARYPFRARAITVLTSVFERNMYRYREPRTFRTVHMDAGHIAGTMSMAARSLGVAAGIGYCDRAAEIERVLGLDPMTEGYMLTVVLGDGTAVRHARD</sequence>
<keyword evidence="3" id="KW-1185">Reference proteome</keyword>
<protein>
    <submittedName>
        <fullName evidence="2">SagB/ThcOx family dehydrogenase</fullName>
    </submittedName>
</protein>